<sequence>MFRAGFKSQKGVCGIWIGWPLVLSGLFFVGTASSAQLGTISYGASIDHYNDLNVTVPFDLPVGAGGQSIGLSLDYNSFYRDFPIGQQDILVTDGSDTSTMERVGHWVLGGISYIRKCDKLENGQDGNALSSDLCLFNGFAEVPLIPVTHDAAGTNINSDLWDFYRVGEGGGQESLGALVVYRKDDTQDANDVWDYYELRDTEGQTVTRFDEQGSATNGASGSSNTYWPSKIEDRSGYGNDVTYTYYKDGTSVFGSSLAPRTIEYSKDGSGDSYILVELDWNSIETSGEQGTLTRGPFLDRVRVRTGKPGEREEKYYYSLNYRQLADGPHGSVWLDAIDKCDSTDVVCDTLDFQHNDATSLMATDASGNGQLQTIMQVQKEGASGLNGSKLVYNIDQALSSSSQPGPNTSYQVSMTVDDLPTVSRAVSSVADYRLSSVYPSRQLVTDRELKETVGSDTLAIAKTTIESSVNTLTFGLPAETTTYRGSANLGEWDKSLGKTSNVKLTYDAVGRVENQESSVYERNLANDADVLLWKETTQNFYYGNDYTPTGTNEPVDDCTDTSGSYMTTRILGQNFKNNKLCQTIVSVENSSADSSASEFLNKVVRLTYDTQAVQPTDPSTNMPQPHSRNALLTMDRWTCASDHRKSSCTTLGGSLPSGRLTNTQTYGENSGNNLYPSRVHTSTSSGKRGVNGTRADSLKVTNSYDLRGNLVLEARESVDSGVIEYSGWQITPDLFVGLTKAWSGPASATDATLVTDYGPYDVAFGIYESISTPTGGGNSIQTSFTYDELGRRETTTRNGIVTATHVSSEISSHCPAGLTEPLRNAAYQITESQTGKKDIVSCYNVRGQVLREVSRDEVYQNAFGSEAVLYVDYFYLSDSQLLQKKSAPYKVGGTTGGGYKAVPPNGETVYEYAGGRVKKITEKRTGVVSDLVAEYSYSGSSANNSSSPTLNYQVTTVERTDSAGYTLKEVISVGPQGTAQESLYQIDSTGTQTNIGNKATYHYYDPEDFIYRYQVRVDVDAKDGNDAPAMTDGVVDAYYLYDSFGNLVQEFGDQIGRRYYAYNDFGQRERTYISGKTQTRIAEDYDYLADGSGRLFSVVDMNIGTTEADMPIIRYRYDDCDNGWNKLCSVSRGNTLADESDIDPATETTKLSFDYNSKGQVCRQTQDVKMQDKEKYKAFDMFYAYDSLGRLQDMLYPDTFSDRAYGEAGCVSIRTIVDSEQDFLDRLFLNYTYDPAGNLEAVSEWTGDGEKVPVWKQTIKTVGLNSLNEFSSTVALGNDLLRHTVRMDAKGRATYNGLSKSYKAYTTLRSQSHTYDINGNIDTVQERFSGKAPNANLAMGYDSRDRLTDDGYGTTITYGIGGNIDFQELGSLRQNYVYETFAVDGTAPSATALRLDRVAEEGAGNVFDLAYDDRLYVSSNTLVAPSDVRPNISDIIYNSARQPTFFKTQIADEPASETFLEYGANGLVYLEENTMFIDDGYPKVDTQMMTYFMGDFFEDSTYEGNGEKIRIQRAYVFADGPNPVAAVKYSASSGTATSTEGSGGSARRRLEAEYWDDASSSDSDGLHDVFTRSSDNEMYLEFLGDTESHFIQWDVIVDEPGLYDISFLYNYDDSPGSDSRTLELWVNNNFVSDAELYHIGAPPSVDWLTWSMSNRGLGAVQLEEGVNTIALQSKNESAPGRLYLDYMELTLVDHKIDQLEFATAKQSSIDGDGPGFGPHVAIDGITACDYASVPDASRTSTWLTSPNFNHWWQGDLGVKTTISSIRVHVGADCGTWARQWLDNFTVLISDTDFSQIYTAFDSAEGMFEKAKEVSSVYKSQSVSLDTGETKFDWLAPDGGIEGRYVSLWTEKGTPIQVTEVEAFGYDYQGTGVLRELWSDIYGYRIHNLTSSAAFPTQVSSVYPLSTFQDEPNMGDNFGTRTRGYLTTPVSGDYELEIAANEQTQVFVGEGSQWNTGSSETNKFNIATVDGTDTTGPTVVTLAGRSPNQKYYIEVLDKEAIFDDEFVIRWKKPGDAVFSTIPEEYLEIYAGPVCGALTDCLLAGSAPLGYGASDVLQSENRQYIVGIDPFNNYRVTLQNANTGENLWDSGSATDSNTAENPKLYFVGDGVSAEGDLYIYHSGTQAAWSADTAWPPERLQLTNDGVLQLLDSRGDVIWQVDGNSPDGCRSDCRVADSRDPAIEFADDLGFEAPLADAKNAFIRLISSMTDTSCSDNSCGKVTEIDTIDLESEDFVSPYGWARAGEVLRLSTENADLDYLFKINMRSPFSPIPNTPNAICTDNSGACELTIKAVCRSPTSSTTWSGPRYCETCPTGSTCGSATSDYSEYFVDGVDDVINPELESIAGHYLVLFQATDGESNDTYRALGIEVSPLALLSSVDKSMPITDLTLDLTLIDSYGSDLPAEGAVARAFDGNGLHVSGNRRVSHPLANSYTITENTVLQFESLIANPGDAIAVGLDNDAVEDPALTFKLAGDGTFGLESAVPSYENGKVQKYAVDVGDYLAAGTTVDRLFMMASDSDKAGGLADAVFRNVKIYERKNSKVGPVIYPNGPTPLEVSQGSDYVDPATCVDDIDANCDVIVTGESVNTAAVLGTSFTLEYDAVDSMGNQAEQIVQTVVIVDPATLDPFPTLTDSELWWGTDPATKPVVNQHVLENHQHTVLAGEGICSSVYVPTDSGPVTGIEVRLRVDDGTNESWVAAHWGEATPSVPGSKYLGSVPYADGGWHKLAVDLASGLQDTSGQPVAIGAGDVISGSAWTMHRGAEMTEIWWDDCIANQDDLGPVITFPNGNPHGLLVNETFNDPGYECTDSKDGACTVSSIDISQLDTSTEGTYPVYYTATDSDFNTTVTTLTVIVDSTAPVITVLGGNAEVWVQGAYEEPEPAFSCDDGGVDCTSDVSVDLSSVDTNALGTHRVTYSYTDAAGNRALEIRDVTVKFARRVEAEDADASGGTDLVQYAPMTSTAISPYITNKVQGYRNWSGMTDVLAWTVNVDAASTYDIRFALGCGPTVNGGCFDRDLDLFVNGAFAGLIDMQTGTGGWENFIVQPEFHVNNVDLVAGSNTIELRVASGASYDGPNVDYMEIIYDDSSEWTNTHAPEVELLLGNPGDPADGSMQLELNDAFVDPGYTCIDDVDGDCHHTVSGSTTYVDGVTGNSGTAGTYTVTINAQDTAPTPNVMPQVTRSVEIVAGIPFGNGAHRDIYNGIGSGNGVWQLTGHSKYINGTPSTSGNIGQLESSHAVTEGGCGDTCGQEIMAYLQVPVTGEYTFYVSGSRGTDLHMNLNGDPNGPLIEIAEIPGTNFVGYVSPLDKTSAEWTTFPEQVSTYFDHDGDGVTGETISLTAGDVVYVRLQHKTGWGGWKHVRAAWEVDATDPTEDIAFEIIPGIHLAPFDRLNQ</sequence>
<feature type="compositionally biased region" description="Low complexity" evidence="1">
    <location>
        <begin position="213"/>
        <end position="225"/>
    </location>
</feature>
<reference evidence="5" key="1">
    <citation type="submission" date="2016-10" db="EMBL/GenBank/DDBJ databases">
        <authorList>
            <person name="Varghese N."/>
            <person name="Submissions S."/>
        </authorList>
    </citation>
    <scope>NUCLEOTIDE SEQUENCE [LARGE SCALE GENOMIC DNA]</scope>
    <source>
        <strain evidence="5">CGMCC 1.6294</strain>
    </source>
</reference>
<protein>
    <recommendedName>
        <fullName evidence="6">RHS repeat-associated core domain-containing protein</fullName>
    </recommendedName>
</protein>
<dbReference type="InterPro" id="IPR037524">
    <property type="entry name" value="PA14/GLEYA"/>
</dbReference>
<dbReference type="InterPro" id="IPR032179">
    <property type="entry name" value="Cry22Aa_Ig-like"/>
</dbReference>
<dbReference type="Gene3D" id="2.60.120.260">
    <property type="entry name" value="Galactose-binding domain-like"/>
    <property type="match status" value="3"/>
</dbReference>
<evidence type="ECO:0000259" key="2">
    <source>
        <dbReference type="PROSITE" id="PS51175"/>
    </source>
</evidence>
<dbReference type="RefSeq" id="WP_091992208.1">
    <property type="nucleotide sequence ID" value="NZ_FOYV01000004.1"/>
</dbReference>
<proteinExistence type="predicted"/>
<dbReference type="Gene3D" id="2.180.10.10">
    <property type="entry name" value="RHS repeat-associated core"/>
    <property type="match status" value="1"/>
</dbReference>
<dbReference type="PROSITE" id="PS51175">
    <property type="entry name" value="CBM6"/>
    <property type="match status" value="2"/>
</dbReference>
<gene>
    <name evidence="4" type="ORF">SAMN04488073_3235</name>
</gene>
<evidence type="ECO:0000313" key="4">
    <source>
        <dbReference type="EMBL" id="SFR59872.1"/>
    </source>
</evidence>
<organism evidence="4 5">
    <name type="scientific">Marinobacter gudaonensis</name>
    <dbReference type="NCBI Taxonomy" id="375760"/>
    <lineage>
        <taxon>Bacteria</taxon>
        <taxon>Pseudomonadati</taxon>
        <taxon>Pseudomonadota</taxon>
        <taxon>Gammaproteobacteria</taxon>
        <taxon>Pseudomonadales</taxon>
        <taxon>Marinobacteraceae</taxon>
        <taxon>Marinobacter</taxon>
    </lineage>
</organism>
<dbReference type="Gene3D" id="2.60.40.10">
    <property type="entry name" value="Immunoglobulins"/>
    <property type="match status" value="3"/>
</dbReference>
<dbReference type="STRING" id="375760.SAMN04488073_3235"/>
<dbReference type="Proteomes" id="UP000199290">
    <property type="component" value="Unassembled WGS sequence"/>
</dbReference>
<dbReference type="Pfam" id="PF16403">
    <property type="entry name" value="Bact_surface_Ig-like"/>
    <property type="match status" value="2"/>
</dbReference>
<name>A0A1I6HZH5_9GAMM</name>
<dbReference type="InterPro" id="IPR008979">
    <property type="entry name" value="Galactose-bd-like_sf"/>
</dbReference>
<dbReference type="InterPro" id="IPR005084">
    <property type="entry name" value="CBM6"/>
</dbReference>
<evidence type="ECO:0008006" key="6">
    <source>
        <dbReference type="Google" id="ProtNLM"/>
    </source>
</evidence>
<feature type="domain" description="CBM6" evidence="2">
    <location>
        <begin position="2935"/>
        <end position="3080"/>
    </location>
</feature>
<feature type="domain" description="CBM6" evidence="2">
    <location>
        <begin position="1548"/>
        <end position="1690"/>
    </location>
</feature>
<dbReference type="InterPro" id="IPR036426">
    <property type="entry name" value="Bulb-type_lectin_dom_sf"/>
</dbReference>
<dbReference type="SUPFAM" id="SSF49785">
    <property type="entry name" value="Galactose-binding domain-like"/>
    <property type="match status" value="3"/>
</dbReference>
<dbReference type="Pfam" id="PF22633">
    <property type="entry name" value="F5_F8_type_C_2"/>
    <property type="match status" value="1"/>
</dbReference>
<feature type="domain" description="PA14" evidence="3">
    <location>
        <begin position="1867"/>
        <end position="2024"/>
    </location>
</feature>
<feature type="region of interest" description="Disordered" evidence="1">
    <location>
        <begin position="209"/>
        <end position="229"/>
    </location>
</feature>
<evidence type="ECO:0000256" key="1">
    <source>
        <dbReference type="SAM" id="MobiDB-lite"/>
    </source>
</evidence>
<keyword evidence="5" id="KW-1185">Reference proteome</keyword>
<dbReference type="PROSITE" id="PS51820">
    <property type="entry name" value="PA14"/>
    <property type="match status" value="2"/>
</dbReference>
<evidence type="ECO:0000259" key="3">
    <source>
        <dbReference type="PROSITE" id="PS51820"/>
    </source>
</evidence>
<dbReference type="EMBL" id="FOYV01000004">
    <property type="protein sequence ID" value="SFR59872.1"/>
    <property type="molecule type" value="Genomic_DNA"/>
</dbReference>
<dbReference type="Gene3D" id="2.90.10.10">
    <property type="entry name" value="Bulb-type lectin domain"/>
    <property type="match status" value="1"/>
</dbReference>
<dbReference type="GO" id="GO:0030246">
    <property type="term" value="F:carbohydrate binding"/>
    <property type="evidence" value="ECO:0007669"/>
    <property type="project" value="InterPro"/>
</dbReference>
<dbReference type="OrthoDB" id="9816400at2"/>
<dbReference type="InterPro" id="IPR013783">
    <property type="entry name" value="Ig-like_fold"/>
</dbReference>
<accession>A0A1I6HZH5</accession>
<feature type="domain" description="PA14" evidence="3">
    <location>
        <begin position="3187"/>
        <end position="3375"/>
    </location>
</feature>
<dbReference type="SUPFAM" id="SSF51110">
    <property type="entry name" value="alpha-D-mannose-specific plant lectins"/>
    <property type="match status" value="1"/>
</dbReference>
<evidence type="ECO:0000313" key="5">
    <source>
        <dbReference type="Proteomes" id="UP000199290"/>
    </source>
</evidence>